<keyword evidence="14" id="KW-0175">Coiled coil</keyword>
<keyword evidence="12" id="KW-0902">Two-component regulatory system</keyword>
<evidence type="ECO:0000259" key="17">
    <source>
        <dbReference type="PROSITE" id="PS50885"/>
    </source>
</evidence>
<evidence type="ECO:0000313" key="18">
    <source>
        <dbReference type="EMBL" id="SDF74199.1"/>
    </source>
</evidence>
<dbReference type="OrthoDB" id="9792991at2"/>
<keyword evidence="5" id="KW-0597">Phosphoprotein</keyword>
<dbReference type="FunFam" id="1.10.287.130:FF:000008">
    <property type="entry name" value="Two-component sensor histidine kinase"/>
    <property type="match status" value="1"/>
</dbReference>
<dbReference type="GO" id="GO:0005524">
    <property type="term" value="F:ATP binding"/>
    <property type="evidence" value="ECO:0007669"/>
    <property type="project" value="UniProtKB-KW"/>
</dbReference>
<dbReference type="InterPro" id="IPR003661">
    <property type="entry name" value="HisK_dim/P_dom"/>
</dbReference>
<evidence type="ECO:0000256" key="12">
    <source>
        <dbReference type="ARBA" id="ARBA00023012"/>
    </source>
</evidence>
<dbReference type="PROSITE" id="PS50109">
    <property type="entry name" value="HIS_KIN"/>
    <property type="match status" value="1"/>
</dbReference>
<evidence type="ECO:0000256" key="13">
    <source>
        <dbReference type="ARBA" id="ARBA00023136"/>
    </source>
</evidence>
<evidence type="ECO:0000256" key="8">
    <source>
        <dbReference type="ARBA" id="ARBA00022741"/>
    </source>
</evidence>
<evidence type="ECO:0000256" key="15">
    <source>
        <dbReference type="SAM" id="Phobius"/>
    </source>
</evidence>
<evidence type="ECO:0000256" key="6">
    <source>
        <dbReference type="ARBA" id="ARBA00022679"/>
    </source>
</evidence>
<dbReference type="Gene3D" id="6.10.340.10">
    <property type="match status" value="1"/>
</dbReference>
<feature type="transmembrane region" description="Helical" evidence="15">
    <location>
        <begin position="44"/>
        <end position="66"/>
    </location>
</feature>
<reference evidence="18 19" key="1">
    <citation type="submission" date="2016-10" db="EMBL/GenBank/DDBJ databases">
        <authorList>
            <person name="de Groot N.N."/>
        </authorList>
    </citation>
    <scope>NUCLEOTIDE SEQUENCE [LARGE SCALE GENOMIC DNA]</scope>
    <source>
        <strain evidence="18 19">DSM 28129</strain>
    </source>
</reference>
<dbReference type="GO" id="GO:0005886">
    <property type="term" value="C:plasma membrane"/>
    <property type="evidence" value="ECO:0007669"/>
    <property type="project" value="UniProtKB-SubCell"/>
</dbReference>
<dbReference type="InterPro" id="IPR003660">
    <property type="entry name" value="HAMP_dom"/>
</dbReference>
<keyword evidence="19" id="KW-1185">Reference proteome</keyword>
<dbReference type="CDD" id="cd00082">
    <property type="entry name" value="HisKA"/>
    <property type="match status" value="1"/>
</dbReference>
<keyword evidence="4" id="KW-1003">Cell membrane</keyword>
<dbReference type="CDD" id="cd06225">
    <property type="entry name" value="HAMP"/>
    <property type="match status" value="1"/>
</dbReference>
<feature type="coiled-coil region" evidence="14">
    <location>
        <begin position="105"/>
        <end position="132"/>
    </location>
</feature>
<protein>
    <recommendedName>
        <fullName evidence="3">histidine kinase</fullName>
        <ecNumber evidence="3">2.7.13.3</ecNumber>
    </recommendedName>
</protein>
<proteinExistence type="predicted"/>
<keyword evidence="6" id="KW-0808">Transferase</keyword>
<dbReference type="PANTHER" id="PTHR45528:SF8">
    <property type="entry name" value="HISTIDINE KINASE"/>
    <property type="match status" value="1"/>
</dbReference>
<dbReference type="SUPFAM" id="SSF158472">
    <property type="entry name" value="HAMP domain-like"/>
    <property type="match status" value="1"/>
</dbReference>
<name>A0A1G7NLP2_9BACL</name>
<evidence type="ECO:0000256" key="14">
    <source>
        <dbReference type="SAM" id="Coils"/>
    </source>
</evidence>
<dbReference type="Pfam" id="PF00672">
    <property type="entry name" value="HAMP"/>
    <property type="match status" value="1"/>
</dbReference>
<dbReference type="InterPro" id="IPR003594">
    <property type="entry name" value="HATPase_dom"/>
</dbReference>
<feature type="domain" description="HAMP" evidence="17">
    <location>
        <begin position="68"/>
        <end position="120"/>
    </location>
</feature>
<keyword evidence="11 15" id="KW-1133">Transmembrane helix</keyword>
<dbReference type="SMART" id="SM00387">
    <property type="entry name" value="HATPase_c"/>
    <property type="match status" value="1"/>
</dbReference>
<gene>
    <name evidence="18" type="ORF">SAMN04488542_11623</name>
</gene>
<dbReference type="Pfam" id="PF02518">
    <property type="entry name" value="HATPase_c"/>
    <property type="match status" value="1"/>
</dbReference>
<dbReference type="EMBL" id="FNBG01000016">
    <property type="protein sequence ID" value="SDF74199.1"/>
    <property type="molecule type" value="Genomic_DNA"/>
</dbReference>
<dbReference type="GO" id="GO:0000155">
    <property type="term" value="F:phosphorelay sensor kinase activity"/>
    <property type="evidence" value="ECO:0007669"/>
    <property type="project" value="InterPro"/>
</dbReference>
<dbReference type="PANTHER" id="PTHR45528">
    <property type="entry name" value="SENSOR HISTIDINE KINASE CPXA"/>
    <property type="match status" value="1"/>
</dbReference>
<evidence type="ECO:0000259" key="16">
    <source>
        <dbReference type="PROSITE" id="PS50109"/>
    </source>
</evidence>
<evidence type="ECO:0000256" key="2">
    <source>
        <dbReference type="ARBA" id="ARBA00004651"/>
    </source>
</evidence>
<dbReference type="RefSeq" id="WP_091231557.1">
    <property type="nucleotide sequence ID" value="NZ_FNBG01000016.1"/>
</dbReference>
<dbReference type="PRINTS" id="PR00344">
    <property type="entry name" value="BCTRLSENSOR"/>
</dbReference>
<sequence>MKSKFISTLAGNNNIRIRMIWSFMISTIIAIAISAVIPNVFNNYYLNLISGLLCFFIPFLCSFFFLTRHIIRYVLTLAAGLDVIAQGNLHYRVPVNRNDELGGIAVNINAMAEKLEEQINRERKLEKAKLELITGVSHDLRTPLTSIIGYLDLLRDKAYRDEEEHNRFVGNTYNKSMQLKSLIDDLFEYSRLTIDEVKLQKETIDLRELLVQLLVEMEPIAKENQLTLETSIPSGRIMAWVDPEMIRRSIDNLLMNALKFSIRPGLIRVELCNYEGMARITVENEGAPITKEQEERLLERFYKTDDSRSRQNIQTGSGLGLSIAKSIAELHGGTLEHEHFDGHFRFHIILPLFD</sequence>
<evidence type="ECO:0000256" key="7">
    <source>
        <dbReference type="ARBA" id="ARBA00022692"/>
    </source>
</evidence>
<feature type="transmembrane region" description="Helical" evidence="15">
    <location>
        <begin position="20"/>
        <end position="38"/>
    </location>
</feature>
<dbReference type="SUPFAM" id="SSF47384">
    <property type="entry name" value="Homodimeric domain of signal transducing histidine kinase"/>
    <property type="match status" value="1"/>
</dbReference>
<keyword evidence="9 18" id="KW-0418">Kinase</keyword>
<evidence type="ECO:0000256" key="4">
    <source>
        <dbReference type="ARBA" id="ARBA00022475"/>
    </source>
</evidence>
<dbReference type="SMART" id="SM00388">
    <property type="entry name" value="HisKA"/>
    <property type="match status" value="1"/>
</dbReference>
<dbReference type="PROSITE" id="PS50885">
    <property type="entry name" value="HAMP"/>
    <property type="match status" value="1"/>
</dbReference>
<evidence type="ECO:0000313" key="19">
    <source>
        <dbReference type="Proteomes" id="UP000198972"/>
    </source>
</evidence>
<evidence type="ECO:0000256" key="3">
    <source>
        <dbReference type="ARBA" id="ARBA00012438"/>
    </source>
</evidence>
<dbReference type="InterPro" id="IPR050398">
    <property type="entry name" value="HssS/ArlS-like"/>
</dbReference>
<keyword evidence="10" id="KW-0067">ATP-binding</keyword>
<comment type="subcellular location">
    <subcellularLocation>
        <location evidence="2">Cell membrane</location>
        <topology evidence="2">Multi-pass membrane protein</topology>
    </subcellularLocation>
</comment>
<comment type="catalytic activity">
    <reaction evidence="1">
        <text>ATP + protein L-histidine = ADP + protein N-phospho-L-histidine.</text>
        <dbReference type="EC" id="2.7.13.3"/>
    </reaction>
</comment>
<dbReference type="STRING" id="670482.SAMN04488542_11623"/>
<evidence type="ECO:0000256" key="11">
    <source>
        <dbReference type="ARBA" id="ARBA00022989"/>
    </source>
</evidence>
<dbReference type="AlphaFoldDB" id="A0A1G7NLP2"/>
<dbReference type="EC" id="2.7.13.3" evidence="3"/>
<evidence type="ECO:0000256" key="1">
    <source>
        <dbReference type="ARBA" id="ARBA00000085"/>
    </source>
</evidence>
<dbReference type="InterPro" id="IPR005467">
    <property type="entry name" value="His_kinase_dom"/>
</dbReference>
<keyword evidence="8" id="KW-0547">Nucleotide-binding</keyword>
<evidence type="ECO:0000256" key="5">
    <source>
        <dbReference type="ARBA" id="ARBA00022553"/>
    </source>
</evidence>
<dbReference type="InterPro" id="IPR036890">
    <property type="entry name" value="HATPase_C_sf"/>
</dbReference>
<evidence type="ECO:0000256" key="10">
    <source>
        <dbReference type="ARBA" id="ARBA00022840"/>
    </source>
</evidence>
<dbReference type="SUPFAM" id="SSF55874">
    <property type="entry name" value="ATPase domain of HSP90 chaperone/DNA topoisomerase II/histidine kinase"/>
    <property type="match status" value="1"/>
</dbReference>
<dbReference type="Gene3D" id="1.10.287.130">
    <property type="match status" value="1"/>
</dbReference>
<dbReference type="CDD" id="cd00075">
    <property type="entry name" value="HATPase"/>
    <property type="match status" value="1"/>
</dbReference>
<dbReference type="InterPro" id="IPR036097">
    <property type="entry name" value="HisK_dim/P_sf"/>
</dbReference>
<dbReference type="InterPro" id="IPR004358">
    <property type="entry name" value="Sig_transdc_His_kin-like_C"/>
</dbReference>
<organism evidence="18 19">
    <name type="scientific">Fontibacillus panacisegetis</name>
    <dbReference type="NCBI Taxonomy" id="670482"/>
    <lineage>
        <taxon>Bacteria</taxon>
        <taxon>Bacillati</taxon>
        <taxon>Bacillota</taxon>
        <taxon>Bacilli</taxon>
        <taxon>Bacillales</taxon>
        <taxon>Paenibacillaceae</taxon>
        <taxon>Fontibacillus</taxon>
    </lineage>
</organism>
<dbReference type="Proteomes" id="UP000198972">
    <property type="component" value="Unassembled WGS sequence"/>
</dbReference>
<keyword evidence="7 15" id="KW-0812">Transmembrane</keyword>
<feature type="domain" description="Histidine kinase" evidence="16">
    <location>
        <begin position="135"/>
        <end position="354"/>
    </location>
</feature>
<dbReference type="Gene3D" id="3.30.565.10">
    <property type="entry name" value="Histidine kinase-like ATPase, C-terminal domain"/>
    <property type="match status" value="1"/>
</dbReference>
<dbReference type="Pfam" id="PF00512">
    <property type="entry name" value="HisKA"/>
    <property type="match status" value="1"/>
</dbReference>
<keyword evidence="13 15" id="KW-0472">Membrane</keyword>
<dbReference type="SMART" id="SM00304">
    <property type="entry name" value="HAMP"/>
    <property type="match status" value="1"/>
</dbReference>
<evidence type="ECO:0000256" key="9">
    <source>
        <dbReference type="ARBA" id="ARBA00022777"/>
    </source>
</evidence>
<accession>A0A1G7NLP2</accession>